<feature type="transmembrane region" description="Helical" evidence="2">
    <location>
        <begin position="69"/>
        <end position="93"/>
    </location>
</feature>
<dbReference type="InterPro" id="IPR046960">
    <property type="entry name" value="PPR_At4g14850-like_plant"/>
</dbReference>
<keyword evidence="2" id="KW-1133">Transmembrane helix</keyword>
<reference evidence="3" key="1">
    <citation type="submission" date="2015-12" db="EMBL/GenBank/DDBJ databases">
        <title>Gene expression during late stages of embryo sac development: a critical building block for successful pollen-pistil interactions.</title>
        <authorList>
            <person name="Liu Y."/>
            <person name="Joly V."/>
            <person name="Sabar M."/>
            <person name="Matton D.P."/>
        </authorList>
    </citation>
    <scope>NUCLEOTIDE SEQUENCE</scope>
</reference>
<dbReference type="Gene3D" id="1.25.40.10">
    <property type="entry name" value="Tetratricopeptide repeat domain"/>
    <property type="match status" value="1"/>
</dbReference>
<keyword evidence="1" id="KW-0677">Repeat</keyword>
<evidence type="ECO:0000313" key="3">
    <source>
        <dbReference type="EMBL" id="JAP12369.1"/>
    </source>
</evidence>
<dbReference type="AlphaFoldDB" id="A0A0V0GW21"/>
<accession>A0A0V0GW21</accession>
<dbReference type="PANTHER" id="PTHR47926">
    <property type="entry name" value="PENTATRICOPEPTIDE REPEAT-CONTAINING PROTEIN"/>
    <property type="match status" value="1"/>
</dbReference>
<evidence type="ECO:0000256" key="2">
    <source>
        <dbReference type="SAM" id="Phobius"/>
    </source>
</evidence>
<sequence>MILGYGMLGDLHTAIDMFEAMREDGVEHDSVSYIAVLSACSHGGLFDKGRNTLTTCLLVTLNHHRCTTLAWLIFLVVLGLWMRPLILSLVYHLNQIPMFGLRSLEHAVSMEMWT</sequence>
<dbReference type="NCBIfam" id="TIGR00756">
    <property type="entry name" value="PPR"/>
    <property type="match status" value="1"/>
</dbReference>
<proteinExistence type="predicted"/>
<name>A0A0V0GW21_SOLCH</name>
<dbReference type="GO" id="GO:0009451">
    <property type="term" value="P:RNA modification"/>
    <property type="evidence" value="ECO:0007669"/>
    <property type="project" value="InterPro"/>
</dbReference>
<protein>
    <submittedName>
        <fullName evidence="3">Putative ovule protein</fullName>
    </submittedName>
</protein>
<dbReference type="EMBL" id="GEDG01029715">
    <property type="protein sequence ID" value="JAP12369.1"/>
    <property type="molecule type" value="Transcribed_RNA"/>
</dbReference>
<dbReference type="Pfam" id="PF01535">
    <property type="entry name" value="PPR"/>
    <property type="match status" value="1"/>
</dbReference>
<keyword evidence="2" id="KW-0472">Membrane</keyword>
<dbReference type="PANTHER" id="PTHR47926:SF427">
    <property type="entry name" value="TETRATRICOPEPTIDE-LIKE HELICAL DOMAIN SUPERFAMILY"/>
    <property type="match status" value="1"/>
</dbReference>
<dbReference type="InterPro" id="IPR002885">
    <property type="entry name" value="PPR_rpt"/>
</dbReference>
<evidence type="ECO:0000256" key="1">
    <source>
        <dbReference type="ARBA" id="ARBA00022737"/>
    </source>
</evidence>
<dbReference type="InterPro" id="IPR011990">
    <property type="entry name" value="TPR-like_helical_dom_sf"/>
</dbReference>
<organism evidence="3">
    <name type="scientific">Solanum chacoense</name>
    <name type="common">Chaco potato</name>
    <dbReference type="NCBI Taxonomy" id="4108"/>
    <lineage>
        <taxon>Eukaryota</taxon>
        <taxon>Viridiplantae</taxon>
        <taxon>Streptophyta</taxon>
        <taxon>Embryophyta</taxon>
        <taxon>Tracheophyta</taxon>
        <taxon>Spermatophyta</taxon>
        <taxon>Magnoliopsida</taxon>
        <taxon>eudicotyledons</taxon>
        <taxon>Gunneridae</taxon>
        <taxon>Pentapetalae</taxon>
        <taxon>asterids</taxon>
        <taxon>lamiids</taxon>
        <taxon>Solanales</taxon>
        <taxon>Solanaceae</taxon>
        <taxon>Solanoideae</taxon>
        <taxon>Solaneae</taxon>
        <taxon>Solanum</taxon>
    </lineage>
</organism>
<keyword evidence="2" id="KW-0812">Transmembrane</keyword>
<dbReference type="GO" id="GO:0003723">
    <property type="term" value="F:RNA binding"/>
    <property type="evidence" value="ECO:0007669"/>
    <property type="project" value="InterPro"/>
</dbReference>